<dbReference type="PANTHER" id="PTHR43300">
    <property type="entry name" value="ACETYLTRANSFERASE"/>
    <property type="match status" value="1"/>
</dbReference>
<dbReference type="SUPFAM" id="SSF51161">
    <property type="entry name" value="Trimeric LpxA-like enzymes"/>
    <property type="match status" value="1"/>
</dbReference>
<evidence type="ECO:0000313" key="5">
    <source>
        <dbReference type="Proteomes" id="UP000076555"/>
    </source>
</evidence>
<feature type="site" description="Increases basicity of active site His" evidence="1">
    <location>
        <position position="136"/>
    </location>
</feature>
<feature type="binding site" evidence="2">
    <location>
        <position position="68"/>
    </location>
    <ligand>
        <name>substrate</name>
    </ligand>
</feature>
<dbReference type="CDD" id="cd03360">
    <property type="entry name" value="LbH_AT_putative"/>
    <property type="match status" value="1"/>
</dbReference>
<organism evidence="4 5">
    <name type="scientific">Nodularia spumigena CENA596</name>
    <dbReference type="NCBI Taxonomy" id="1819295"/>
    <lineage>
        <taxon>Bacteria</taxon>
        <taxon>Bacillati</taxon>
        <taxon>Cyanobacteriota</taxon>
        <taxon>Cyanophyceae</taxon>
        <taxon>Nostocales</taxon>
        <taxon>Nodulariaceae</taxon>
        <taxon>Nodularia</taxon>
    </lineage>
</organism>
<reference evidence="4 5" key="1">
    <citation type="submission" date="2016-04" db="EMBL/GenBank/DDBJ databases">
        <title>Draft Genome Assembly of the Bloom-forming Cyanobacterium Nodularia spumigena Strain CENA596 in Shrimp Production Ponds.</title>
        <authorList>
            <person name="Popin R.V."/>
            <person name="Rigonato J."/>
            <person name="Abreu V.A."/>
            <person name="Andreote A.P."/>
            <person name="Silveira S.B."/>
            <person name="Odebrecht C."/>
            <person name="Fiore M.F."/>
        </authorList>
    </citation>
    <scope>NUCLEOTIDE SEQUENCE [LARGE SCALE GENOMIC DNA]</scope>
    <source>
        <strain evidence="4 5">CENA596</strain>
    </source>
</reference>
<feature type="domain" description="PglD N-terminal" evidence="3">
    <location>
        <begin position="2"/>
        <end position="80"/>
    </location>
</feature>
<dbReference type="RefSeq" id="WP_063871402.1">
    <property type="nucleotide sequence ID" value="NZ_CAWMRI010000023.1"/>
</dbReference>
<evidence type="ECO:0000256" key="1">
    <source>
        <dbReference type="PIRSR" id="PIRSR620019-1"/>
    </source>
</evidence>
<dbReference type="PANTHER" id="PTHR43300:SF7">
    <property type="entry name" value="UDP-N-ACETYLBACILLOSAMINE N-ACETYLTRANSFERASE"/>
    <property type="match status" value="1"/>
</dbReference>
<dbReference type="Gene3D" id="2.160.10.10">
    <property type="entry name" value="Hexapeptide repeat proteins"/>
    <property type="match status" value="1"/>
</dbReference>
<dbReference type="InterPro" id="IPR011004">
    <property type="entry name" value="Trimer_LpxA-like_sf"/>
</dbReference>
<protein>
    <submittedName>
        <fullName evidence="4">Sugar O-acyltransferase</fullName>
    </submittedName>
</protein>
<keyword evidence="4" id="KW-0808">Transferase</keyword>
<evidence type="ECO:0000259" key="3">
    <source>
        <dbReference type="Pfam" id="PF17836"/>
    </source>
</evidence>
<sequence>MNIYLYGCGGHAKVILDILHHQGKFVKAFIDDHPPATFSNIHGIPIIHSQTALSEITPATSSWIVAIGNNRIRATIVEKLTQQGHSFTTAIHPSAQIGVGVKIGEGTVVMANAVINIDTTLGNHVIVNTGSTIDHDCIIGDYSHIAPGSNLCGQVKLGAGVLLGVGTHVCPCVEIGNHTTCGAGSVVIRYLPDNCLAYGCPAKIIKASLP</sequence>
<dbReference type="GO" id="GO:0043886">
    <property type="term" value="F:structural constituent of carboxysome shell"/>
    <property type="evidence" value="ECO:0007669"/>
    <property type="project" value="UniProtKB-ARBA"/>
</dbReference>
<comment type="caution">
    <text evidence="4">The sequence shown here is derived from an EMBL/GenBank/DDBJ whole genome shotgun (WGS) entry which is preliminary data.</text>
</comment>
<dbReference type="Pfam" id="PF00132">
    <property type="entry name" value="Hexapep"/>
    <property type="match status" value="1"/>
</dbReference>
<feature type="binding site" evidence="2">
    <location>
        <begin position="31"/>
        <end position="32"/>
    </location>
    <ligand>
        <name>substrate</name>
    </ligand>
</feature>
<gene>
    <name evidence="4" type="ORF">A2T98_02315</name>
</gene>
<dbReference type="InterPro" id="IPR020019">
    <property type="entry name" value="AcTrfase_PglD-like"/>
</dbReference>
<dbReference type="OrthoDB" id="9794407at2"/>
<proteinExistence type="predicted"/>
<name>A0A166KR18_NODSP</name>
<keyword evidence="4" id="KW-0012">Acyltransferase</keyword>
<dbReference type="AlphaFoldDB" id="A0A166KR18"/>
<dbReference type="Gene3D" id="3.40.50.20">
    <property type="match status" value="1"/>
</dbReference>
<dbReference type="InterPro" id="IPR001451">
    <property type="entry name" value="Hexapep"/>
</dbReference>
<accession>A0A166KR18</accession>
<dbReference type="Pfam" id="PF17836">
    <property type="entry name" value="PglD_N"/>
    <property type="match status" value="1"/>
</dbReference>
<feature type="binding site" evidence="2">
    <location>
        <position position="144"/>
    </location>
    <ligand>
        <name>acetyl-CoA</name>
        <dbReference type="ChEBI" id="CHEBI:57288"/>
    </ligand>
</feature>
<dbReference type="EMBL" id="LWAJ01000023">
    <property type="protein sequence ID" value="KZL51442.1"/>
    <property type="molecule type" value="Genomic_DNA"/>
</dbReference>
<dbReference type="InterPro" id="IPR041561">
    <property type="entry name" value="PglD_N"/>
</dbReference>
<feature type="active site" description="Proton acceptor" evidence="1">
    <location>
        <position position="135"/>
    </location>
</feature>
<dbReference type="InterPro" id="IPR050179">
    <property type="entry name" value="Trans_hexapeptide_repeat"/>
</dbReference>
<evidence type="ECO:0000256" key="2">
    <source>
        <dbReference type="PIRSR" id="PIRSR620019-2"/>
    </source>
</evidence>
<dbReference type="GO" id="GO:0031470">
    <property type="term" value="C:carboxysome"/>
    <property type="evidence" value="ECO:0007669"/>
    <property type="project" value="UniProtKB-ARBA"/>
</dbReference>
<dbReference type="NCBIfam" id="TIGR03570">
    <property type="entry name" value="NeuD_NnaD"/>
    <property type="match status" value="1"/>
</dbReference>
<evidence type="ECO:0000313" key="4">
    <source>
        <dbReference type="EMBL" id="KZL51442.1"/>
    </source>
</evidence>
<dbReference type="GO" id="GO:0016746">
    <property type="term" value="F:acyltransferase activity"/>
    <property type="evidence" value="ECO:0007669"/>
    <property type="project" value="UniProtKB-KW"/>
</dbReference>
<dbReference type="Proteomes" id="UP000076555">
    <property type="component" value="Unassembled WGS sequence"/>
</dbReference>